<keyword evidence="4" id="KW-1185">Reference proteome</keyword>
<dbReference type="SMART" id="SM00248">
    <property type="entry name" value="ANK"/>
    <property type="match status" value="4"/>
</dbReference>
<reference evidence="3" key="1">
    <citation type="submission" date="2022-11" db="EMBL/GenBank/DDBJ databases">
        <authorList>
            <person name="Petersen C."/>
        </authorList>
    </citation>
    <scope>NUCLEOTIDE SEQUENCE</scope>
    <source>
        <strain evidence="3">IBT 20477</strain>
    </source>
</reference>
<dbReference type="PANTHER" id="PTHR24166:SF48">
    <property type="entry name" value="PROTEIN VAPYRIN"/>
    <property type="match status" value="1"/>
</dbReference>
<dbReference type="InterPro" id="IPR050889">
    <property type="entry name" value="Dendritic_Spine_Reg/Scaffold"/>
</dbReference>
<organism evidence="3 4">
    <name type="scientific">Penicillium cf. viridicatum</name>
    <dbReference type="NCBI Taxonomy" id="2972119"/>
    <lineage>
        <taxon>Eukaryota</taxon>
        <taxon>Fungi</taxon>
        <taxon>Dikarya</taxon>
        <taxon>Ascomycota</taxon>
        <taxon>Pezizomycotina</taxon>
        <taxon>Eurotiomycetes</taxon>
        <taxon>Eurotiomycetidae</taxon>
        <taxon>Eurotiales</taxon>
        <taxon>Aspergillaceae</taxon>
        <taxon>Penicillium</taxon>
    </lineage>
</organism>
<sequence length="217" mass="24087">MPFFKPQALLEVGAGLNAKDARGGTPLHMLFERSLSKSSYRGILFDILLADPRVKIDERDNDGCTPLYAAATCGSNIPAALKFAKKVVHMLDEVDINSQDSQGRTPLWGCVAINQYDMTRLLLAQDRLDPNLGPTDDFPLLLAVGLNQQQTLEHLLESKRLDVNKQTSTGQTALLKAVDVGNKEVIKMLARGCLRIVQFKKLVFLLKLNLDVVVFRR</sequence>
<name>A0A9W9T508_9EURO</name>
<evidence type="ECO:0000256" key="1">
    <source>
        <dbReference type="ARBA" id="ARBA00022737"/>
    </source>
</evidence>
<evidence type="ECO:0000313" key="4">
    <source>
        <dbReference type="Proteomes" id="UP001150942"/>
    </source>
</evidence>
<evidence type="ECO:0000256" key="2">
    <source>
        <dbReference type="ARBA" id="ARBA00023043"/>
    </source>
</evidence>
<proteinExistence type="predicted"/>
<gene>
    <name evidence="3" type="ORF">N7449_004128</name>
</gene>
<reference evidence="3" key="2">
    <citation type="journal article" date="2023" name="IMA Fungus">
        <title>Comparative genomic study of the Penicillium genus elucidates a diverse pangenome and 15 lateral gene transfer events.</title>
        <authorList>
            <person name="Petersen C."/>
            <person name="Sorensen T."/>
            <person name="Nielsen M.R."/>
            <person name="Sondergaard T.E."/>
            <person name="Sorensen J.L."/>
            <person name="Fitzpatrick D.A."/>
            <person name="Frisvad J.C."/>
            <person name="Nielsen K.L."/>
        </authorList>
    </citation>
    <scope>NUCLEOTIDE SEQUENCE</scope>
    <source>
        <strain evidence="3">IBT 20477</strain>
    </source>
</reference>
<dbReference type="SUPFAM" id="SSF48403">
    <property type="entry name" value="Ankyrin repeat"/>
    <property type="match status" value="1"/>
</dbReference>
<accession>A0A9W9T508</accession>
<dbReference type="InterPro" id="IPR002110">
    <property type="entry name" value="Ankyrin_rpt"/>
</dbReference>
<dbReference type="Pfam" id="PF12796">
    <property type="entry name" value="Ank_2"/>
    <property type="match status" value="1"/>
</dbReference>
<dbReference type="AlphaFoldDB" id="A0A9W9T508"/>
<dbReference type="EMBL" id="JAPQKQ010000002">
    <property type="protein sequence ID" value="KAJ5209749.1"/>
    <property type="molecule type" value="Genomic_DNA"/>
</dbReference>
<keyword evidence="1" id="KW-0677">Repeat</keyword>
<dbReference type="Gene3D" id="1.25.40.20">
    <property type="entry name" value="Ankyrin repeat-containing domain"/>
    <property type="match status" value="2"/>
</dbReference>
<keyword evidence="2" id="KW-0040">ANK repeat</keyword>
<protein>
    <recommendedName>
        <fullName evidence="5">Ankyrin</fullName>
    </recommendedName>
</protein>
<dbReference type="PANTHER" id="PTHR24166">
    <property type="entry name" value="ROLLING PEBBLES, ISOFORM B"/>
    <property type="match status" value="1"/>
</dbReference>
<dbReference type="OrthoDB" id="20872at2759"/>
<evidence type="ECO:0000313" key="3">
    <source>
        <dbReference type="EMBL" id="KAJ5209749.1"/>
    </source>
</evidence>
<evidence type="ECO:0008006" key="5">
    <source>
        <dbReference type="Google" id="ProtNLM"/>
    </source>
</evidence>
<dbReference type="Proteomes" id="UP001150942">
    <property type="component" value="Unassembled WGS sequence"/>
</dbReference>
<dbReference type="InterPro" id="IPR036770">
    <property type="entry name" value="Ankyrin_rpt-contain_sf"/>
</dbReference>
<comment type="caution">
    <text evidence="3">The sequence shown here is derived from an EMBL/GenBank/DDBJ whole genome shotgun (WGS) entry which is preliminary data.</text>
</comment>